<dbReference type="Pfam" id="PF07730">
    <property type="entry name" value="HisKA_3"/>
    <property type="match status" value="1"/>
</dbReference>
<keyword evidence="4" id="KW-0808">Transferase</keyword>
<evidence type="ECO:0000259" key="11">
    <source>
        <dbReference type="Pfam" id="PF07730"/>
    </source>
</evidence>
<keyword evidence="7" id="KW-0067">ATP-binding</keyword>
<feature type="transmembrane region" description="Helical" evidence="10">
    <location>
        <begin position="43"/>
        <end position="61"/>
    </location>
</feature>
<comment type="catalytic activity">
    <reaction evidence="1">
        <text>ATP + protein L-histidine = ADP + protein N-phospho-L-histidine.</text>
        <dbReference type="EC" id="2.7.13.3"/>
    </reaction>
</comment>
<dbReference type="GO" id="GO:0005524">
    <property type="term" value="F:ATP binding"/>
    <property type="evidence" value="ECO:0007669"/>
    <property type="project" value="UniProtKB-KW"/>
</dbReference>
<feature type="non-terminal residue" evidence="12">
    <location>
        <position position="403"/>
    </location>
</feature>
<dbReference type="RefSeq" id="WP_158587960.1">
    <property type="nucleotide sequence ID" value="NZ_QURH01000280.1"/>
</dbReference>
<dbReference type="AlphaFoldDB" id="A0A372JL11"/>
<feature type="region of interest" description="Disordered" evidence="9">
    <location>
        <begin position="337"/>
        <end position="403"/>
    </location>
</feature>
<dbReference type="GO" id="GO:0000155">
    <property type="term" value="F:phosphorelay sensor kinase activity"/>
    <property type="evidence" value="ECO:0007669"/>
    <property type="project" value="InterPro"/>
</dbReference>
<gene>
    <name evidence="12" type="ORF">DZF91_16660</name>
</gene>
<dbReference type="EC" id="2.7.13.3" evidence="2"/>
<keyword evidence="3" id="KW-0597">Phosphoprotein</keyword>
<name>A0A372JL11_9ACTN</name>
<dbReference type="GO" id="GO:0046983">
    <property type="term" value="F:protein dimerization activity"/>
    <property type="evidence" value="ECO:0007669"/>
    <property type="project" value="InterPro"/>
</dbReference>
<keyword evidence="10" id="KW-1133">Transmembrane helix</keyword>
<evidence type="ECO:0000313" key="12">
    <source>
        <dbReference type="EMBL" id="RFU40534.1"/>
    </source>
</evidence>
<feature type="domain" description="Signal transduction histidine kinase subgroup 3 dimerisation and phosphoacceptor" evidence="11">
    <location>
        <begin position="181"/>
        <end position="245"/>
    </location>
</feature>
<sequence>MRGGRLVREWTGDIGVTLLTALAALVTVGLSQADQPSQNSASAQTRELVVGLLCCLAVLVLRRRFPAALAVGLTLAQFLGAAAYGAAAVALFSVAALRPWRVAVPIALAQTAVVCGLMALVATDRQNWVEGAVVFTLAHAVLVTAGMLRRSRRLLVESLRERARQAEEGQRLRVEEARLLERERLAREMHDVLAHRISLLAVHAGALEFSPDAPRAQRDAAGIIRRGAYEAMEDLREVIGVLRTVPEPSDPAPERPQPTLADLPSLVSEARNAGDRVELDDQVSGHLETDDQVAGRAERDGRMAGRAGLDGRMAGHAKLDGRVDGAAGSGLALAMRDGNTPASARDGAADERGAADADGPADADGAGSPANADGADGADGPTSAGGPSGAAYAGGADGAAYAG</sequence>
<comment type="caution">
    <text evidence="12">The sequence shown here is derived from an EMBL/GenBank/DDBJ whole genome shotgun (WGS) entry which is preliminary data.</text>
</comment>
<evidence type="ECO:0000313" key="13">
    <source>
        <dbReference type="Proteomes" id="UP000261811"/>
    </source>
</evidence>
<feature type="compositionally biased region" description="Low complexity" evidence="9">
    <location>
        <begin position="356"/>
        <end position="403"/>
    </location>
</feature>
<evidence type="ECO:0000256" key="7">
    <source>
        <dbReference type="ARBA" id="ARBA00022840"/>
    </source>
</evidence>
<dbReference type="Proteomes" id="UP000261811">
    <property type="component" value="Unassembled WGS sequence"/>
</dbReference>
<feature type="transmembrane region" description="Helical" evidence="10">
    <location>
        <begin position="68"/>
        <end position="96"/>
    </location>
</feature>
<protein>
    <recommendedName>
        <fullName evidence="2">histidine kinase</fullName>
        <ecNumber evidence="2">2.7.13.3</ecNumber>
    </recommendedName>
</protein>
<organism evidence="12 13">
    <name type="scientific">Actinomadura logoneensis</name>
    <dbReference type="NCBI Taxonomy" id="2293572"/>
    <lineage>
        <taxon>Bacteria</taxon>
        <taxon>Bacillati</taxon>
        <taxon>Actinomycetota</taxon>
        <taxon>Actinomycetes</taxon>
        <taxon>Streptosporangiales</taxon>
        <taxon>Thermomonosporaceae</taxon>
        <taxon>Actinomadura</taxon>
    </lineage>
</organism>
<dbReference type="OrthoDB" id="227596at2"/>
<keyword evidence="10" id="KW-0472">Membrane</keyword>
<keyword evidence="13" id="KW-1185">Reference proteome</keyword>
<feature type="region of interest" description="Disordered" evidence="9">
    <location>
        <begin position="286"/>
        <end position="309"/>
    </location>
</feature>
<keyword evidence="6 12" id="KW-0418">Kinase</keyword>
<reference evidence="12 13" key="1">
    <citation type="submission" date="2018-08" db="EMBL/GenBank/DDBJ databases">
        <title>Actinomadura jelena sp. nov., a novel Actinomycete isolated from soil in Chad.</title>
        <authorList>
            <person name="Shi L."/>
        </authorList>
    </citation>
    <scope>NUCLEOTIDE SEQUENCE [LARGE SCALE GENOMIC DNA]</scope>
    <source>
        <strain evidence="12 13">NEAU-G17</strain>
    </source>
</reference>
<dbReference type="Gene3D" id="1.20.5.1930">
    <property type="match status" value="1"/>
</dbReference>
<evidence type="ECO:0000256" key="6">
    <source>
        <dbReference type="ARBA" id="ARBA00022777"/>
    </source>
</evidence>
<accession>A0A372JL11</accession>
<feature type="transmembrane region" description="Helical" evidence="10">
    <location>
        <begin position="102"/>
        <end position="121"/>
    </location>
</feature>
<evidence type="ECO:0000256" key="9">
    <source>
        <dbReference type="SAM" id="MobiDB-lite"/>
    </source>
</evidence>
<keyword evidence="8" id="KW-0902">Two-component regulatory system</keyword>
<evidence type="ECO:0000256" key="3">
    <source>
        <dbReference type="ARBA" id="ARBA00022553"/>
    </source>
</evidence>
<proteinExistence type="predicted"/>
<dbReference type="InterPro" id="IPR050482">
    <property type="entry name" value="Sensor_HK_TwoCompSys"/>
</dbReference>
<dbReference type="InterPro" id="IPR011712">
    <property type="entry name" value="Sig_transdc_His_kin_sub3_dim/P"/>
</dbReference>
<evidence type="ECO:0000256" key="10">
    <source>
        <dbReference type="SAM" id="Phobius"/>
    </source>
</evidence>
<keyword evidence="10" id="KW-0812">Transmembrane</keyword>
<evidence type="ECO:0000256" key="1">
    <source>
        <dbReference type="ARBA" id="ARBA00000085"/>
    </source>
</evidence>
<dbReference type="PANTHER" id="PTHR24421:SF10">
    <property type="entry name" value="NITRATE_NITRITE SENSOR PROTEIN NARQ"/>
    <property type="match status" value="1"/>
</dbReference>
<keyword evidence="5" id="KW-0547">Nucleotide-binding</keyword>
<dbReference type="EMBL" id="QURH01000280">
    <property type="protein sequence ID" value="RFU40534.1"/>
    <property type="molecule type" value="Genomic_DNA"/>
</dbReference>
<feature type="transmembrane region" description="Helical" evidence="10">
    <location>
        <begin position="128"/>
        <end position="148"/>
    </location>
</feature>
<evidence type="ECO:0000256" key="4">
    <source>
        <dbReference type="ARBA" id="ARBA00022679"/>
    </source>
</evidence>
<evidence type="ECO:0000256" key="8">
    <source>
        <dbReference type="ARBA" id="ARBA00023012"/>
    </source>
</evidence>
<evidence type="ECO:0000256" key="2">
    <source>
        <dbReference type="ARBA" id="ARBA00012438"/>
    </source>
</evidence>
<dbReference type="PANTHER" id="PTHR24421">
    <property type="entry name" value="NITRATE/NITRITE SENSOR PROTEIN NARX-RELATED"/>
    <property type="match status" value="1"/>
</dbReference>
<evidence type="ECO:0000256" key="5">
    <source>
        <dbReference type="ARBA" id="ARBA00022741"/>
    </source>
</evidence>
<dbReference type="GO" id="GO:0016020">
    <property type="term" value="C:membrane"/>
    <property type="evidence" value="ECO:0007669"/>
    <property type="project" value="InterPro"/>
</dbReference>